<comment type="caution">
    <text evidence="2">The sequence shown here is derived from an EMBL/GenBank/DDBJ whole genome shotgun (WGS) entry which is preliminary data.</text>
</comment>
<name>A0ABQ5HIH5_9ASTR</name>
<evidence type="ECO:0000313" key="2">
    <source>
        <dbReference type="EMBL" id="GJT87037.1"/>
    </source>
</evidence>
<proteinExistence type="predicted"/>
<gene>
    <name evidence="2" type="ORF">Tco_1068754</name>
</gene>
<feature type="region of interest" description="Disordered" evidence="1">
    <location>
        <begin position="164"/>
        <end position="218"/>
    </location>
</feature>
<dbReference type="Proteomes" id="UP001151760">
    <property type="component" value="Unassembled WGS sequence"/>
</dbReference>
<organism evidence="2 3">
    <name type="scientific">Tanacetum coccineum</name>
    <dbReference type="NCBI Taxonomy" id="301880"/>
    <lineage>
        <taxon>Eukaryota</taxon>
        <taxon>Viridiplantae</taxon>
        <taxon>Streptophyta</taxon>
        <taxon>Embryophyta</taxon>
        <taxon>Tracheophyta</taxon>
        <taxon>Spermatophyta</taxon>
        <taxon>Magnoliopsida</taxon>
        <taxon>eudicotyledons</taxon>
        <taxon>Gunneridae</taxon>
        <taxon>Pentapetalae</taxon>
        <taxon>asterids</taxon>
        <taxon>campanulids</taxon>
        <taxon>Asterales</taxon>
        <taxon>Asteraceae</taxon>
        <taxon>Asteroideae</taxon>
        <taxon>Anthemideae</taxon>
        <taxon>Anthemidinae</taxon>
        <taxon>Tanacetum</taxon>
    </lineage>
</organism>
<sequence length="218" mass="24225">MQTPIPSPLRFPRKDLSSDKAIAEELTVSVSPTPATLFQRRVKLISKKYSHILVALRRQVDKVLQDIVPKTDSNATNDLIDDNLPRVVANVVKKEREASKATVTALIYKEFDDHVPKIIEELFKIYMKNNVINVHPTTSISTDNKFENSSAAVSSCRDDAFHKCDHDENQGDDGSPEGEKSAKRHKTSKGSKSAKGPSSQQPVQGSKTSASERQQQQE</sequence>
<reference evidence="2" key="1">
    <citation type="journal article" date="2022" name="Int. J. Mol. Sci.">
        <title>Draft Genome of Tanacetum Coccineum: Genomic Comparison of Closely Related Tanacetum-Family Plants.</title>
        <authorList>
            <person name="Yamashiro T."/>
            <person name="Shiraishi A."/>
            <person name="Nakayama K."/>
            <person name="Satake H."/>
        </authorList>
    </citation>
    <scope>NUCLEOTIDE SEQUENCE</scope>
</reference>
<dbReference type="EMBL" id="BQNB010019602">
    <property type="protein sequence ID" value="GJT87037.1"/>
    <property type="molecule type" value="Genomic_DNA"/>
</dbReference>
<evidence type="ECO:0000313" key="3">
    <source>
        <dbReference type="Proteomes" id="UP001151760"/>
    </source>
</evidence>
<accession>A0ABQ5HIH5</accession>
<protein>
    <submittedName>
        <fullName evidence="2">Uncharacterized protein</fullName>
    </submittedName>
</protein>
<feature type="compositionally biased region" description="Polar residues" evidence="1">
    <location>
        <begin position="203"/>
        <end position="218"/>
    </location>
</feature>
<evidence type="ECO:0000256" key="1">
    <source>
        <dbReference type="SAM" id="MobiDB-lite"/>
    </source>
</evidence>
<reference evidence="2" key="2">
    <citation type="submission" date="2022-01" db="EMBL/GenBank/DDBJ databases">
        <authorList>
            <person name="Yamashiro T."/>
            <person name="Shiraishi A."/>
            <person name="Satake H."/>
            <person name="Nakayama K."/>
        </authorList>
    </citation>
    <scope>NUCLEOTIDE SEQUENCE</scope>
</reference>
<feature type="compositionally biased region" description="Low complexity" evidence="1">
    <location>
        <begin position="190"/>
        <end position="202"/>
    </location>
</feature>
<keyword evidence="3" id="KW-1185">Reference proteome</keyword>